<reference evidence="2 3" key="1">
    <citation type="submission" date="2024-07" db="EMBL/GenBank/DDBJ databases">
        <title>Section-level genome sequencing and comparative genomics of Aspergillus sections Usti and Cavernicolus.</title>
        <authorList>
            <consortium name="Lawrence Berkeley National Laboratory"/>
            <person name="Nybo J.L."/>
            <person name="Vesth T.C."/>
            <person name="Theobald S."/>
            <person name="Frisvad J.C."/>
            <person name="Larsen T.O."/>
            <person name="Kjaerboelling I."/>
            <person name="Rothschild-Mancinelli K."/>
            <person name="Lyhne E.K."/>
            <person name="Kogle M.E."/>
            <person name="Barry K."/>
            <person name="Clum A."/>
            <person name="Na H."/>
            <person name="Ledsgaard L."/>
            <person name="Lin J."/>
            <person name="Lipzen A."/>
            <person name="Kuo A."/>
            <person name="Riley R."/>
            <person name="Mondo S."/>
            <person name="Labutti K."/>
            <person name="Haridas S."/>
            <person name="Pangalinan J."/>
            <person name="Salamov A.A."/>
            <person name="Simmons B.A."/>
            <person name="Magnuson J.K."/>
            <person name="Chen J."/>
            <person name="Drula E."/>
            <person name="Henrissat B."/>
            <person name="Wiebenga A."/>
            <person name="Lubbers R.J."/>
            <person name="Gomes A.C."/>
            <person name="Makela M.R."/>
            <person name="Stajich J."/>
            <person name="Grigoriev I.V."/>
            <person name="Mortensen U.H."/>
            <person name="De Vries R.P."/>
            <person name="Baker S.E."/>
            <person name="Andersen M.R."/>
        </authorList>
    </citation>
    <scope>NUCLEOTIDE SEQUENCE [LARGE SCALE GENOMIC DNA]</scope>
    <source>
        <strain evidence="2 3">CBS 123904</strain>
    </source>
</reference>
<keyword evidence="3" id="KW-1185">Reference proteome</keyword>
<dbReference type="EMBL" id="JBFXLU010000112">
    <property type="protein sequence ID" value="KAL2841242.1"/>
    <property type="molecule type" value="Genomic_DNA"/>
</dbReference>
<dbReference type="Proteomes" id="UP001610446">
    <property type="component" value="Unassembled WGS sequence"/>
</dbReference>
<feature type="transmembrane region" description="Helical" evidence="1">
    <location>
        <begin position="12"/>
        <end position="37"/>
    </location>
</feature>
<gene>
    <name evidence="2" type="ORF">BJY01DRAFT_217775</name>
</gene>
<organism evidence="2 3">
    <name type="scientific">Aspergillus pseudoustus</name>
    <dbReference type="NCBI Taxonomy" id="1810923"/>
    <lineage>
        <taxon>Eukaryota</taxon>
        <taxon>Fungi</taxon>
        <taxon>Dikarya</taxon>
        <taxon>Ascomycota</taxon>
        <taxon>Pezizomycotina</taxon>
        <taxon>Eurotiomycetes</taxon>
        <taxon>Eurotiomycetidae</taxon>
        <taxon>Eurotiales</taxon>
        <taxon>Aspergillaceae</taxon>
        <taxon>Aspergillus</taxon>
        <taxon>Aspergillus subgen. Nidulantes</taxon>
    </lineage>
</organism>
<accession>A0ABR4JQ78</accession>
<evidence type="ECO:0000256" key="1">
    <source>
        <dbReference type="SAM" id="Phobius"/>
    </source>
</evidence>
<name>A0ABR4JQ78_9EURO</name>
<protein>
    <submittedName>
        <fullName evidence="2">Uncharacterized protein</fullName>
    </submittedName>
</protein>
<keyword evidence="1" id="KW-0812">Transmembrane</keyword>
<comment type="caution">
    <text evidence="2">The sequence shown here is derived from an EMBL/GenBank/DDBJ whole genome shotgun (WGS) entry which is preliminary data.</text>
</comment>
<evidence type="ECO:0000313" key="3">
    <source>
        <dbReference type="Proteomes" id="UP001610446"/>
    </source>
</evidence>
<sequence>MKVFQVLPQSVVVLVMLYTGLVDSTPVLPTTLSWLLWCTLLLRKQLRTLQVPALLGGILGLARLPDRTALERLN</sequence>
<keyword evidence="1" id="KW-0472">Membrane</keyword>
<proteinExistence type="predicted"/>
<evidence type="ECO:0000313" key="2">
    <source>
        <dbReference type="EMBL" id="KAL2841242.1"/>
    </source>
</evidence>
<keyword evidence="1" id="KW-1133">Transmembrane helix</keyword>